<dbReference type="PANTHER" id="PTHR43791:SF36">
    <property type="entry name" value="TRANSPORTER, PUTATIVE (AFU_ORTHOLOGUE AFUA_6G08340)-RELATED"/>
    <property type="match status" value="1"/>
</dbReference>
<evidence type="ECO:0000259" key="7">
    <source>
        <dbReference type="PROSITE" id="PS50850"/>
    </source>
</evidence>
<dbReference type="Pfam" id="PF07690">
    <property type="entry name" value="MFS_1"/>
    <property type="match status" value="1"/>
</dbReference>
<feature type="transmembrane region" description="Helical" evidence="6">
    <location>
        <begin position="265"/>
        <end position="286"/>
    </location>
</feature>
<feature type="transmembrane region" description="Helical" evidence="6">
    <location>
        <begin position="298"/>
        <end position="318"/>
    </location>
</feature>
<feature type="transmembrane region" description="Helical" evidence="6">
    <location>
        <begin position="129"/>
        <end position="151"/>
    </location>
</feature>
<accession>A0A7W8L5J1</accession>
<evidence type="ECO:0000256" key="4">
    <source>
        <dbReference type="ARBA" id="ARBA00022989"/>
    </source>
</evidence>
<organism evidence="8 9">
    <name type="scientific">Paraburkholderia youngii</name>
    <dbReference type="NCBI Taxonomy" id="2782701"/>
    <lineage>
        <taxon>Bacteria</taxon>
        <taxon>Pseudomonadati</taxon>
        <taxon>Pseudomonadota</taxon>
        <taxon>Betaproteobacteria</taxon>
        <taxon>Burkholderiales</taxon>
        <taxon>Burkholderiaceae</taxon>
        <taxon>Paraburkholderia</taxon>
    </lineage>
</organism>
<dbReference type="PANTHER" id="PTHR43791">
    <property type="entry name" value="PERMEASE-RELATED"/>
    <property type="match status" value="1"/>
</dbReference>
<evidence type="ECO:0000256" key="3">
    <source>
        <dbReference type="ARBA" id="ARBA00022692"/>
    </source>
</evidence>
<evidence type="ECO:0000256" key="2">
    <source>
        <dbReference type="ARBA" id="ARBA00022448"/>
    </source>
</evidence>
<dbReference type="SUPFAM" id="SSF103473">
    <property type="entry name" value="MFS general substrate transporter"/>
    <property type="match status" value="1"/>
</dbReference>
<dbReference type="RefSeq" id="WP_184225672.1">
    <property type="nucleotide sequence ID" value="NZ_JACHDE010000002.1"/>
</dbReference>
<evidence type="ECO:0000256" key="1">
    <source>
        <dbReference type="ARBA" id="ARBA00004141"/>
    </source>
</evidence>
<evidence type="ECO:0000313" key="8">
    <source>
        <dbReference type="EMBL" id="MBB5399399.1"/>
    </source>
</evidence>
<feature type="transmembrane region" description="Helical" evidence="6">
    <location>
        <begin position="68"/>
        <end position="89"/>
    </location>
</feature>
<dbReference type="GO" id="GO:0016020">
    <property type="term" value="C:membrane"/>
    <property type="evidence" value="ECO:0007669"/>
    <property type="project" value="UniProtKB-SubCell"/>
</dbReference>
<keyword evidence="5 6" id="KW-0472">Membrane</keyword>
<comment type="caution">
    <text evidence="8">The sequence shown here is derived from an EMBL/GenBank/DDBJ whole genome shotgun (WGS) entry which is preliminary data.</text>
</comment>
<dbReference type="InterPro" id="IPR036259">
    <property type="entry name" value="MFS_trans_sf"/>
</dbReference>
<feature type="transmembrane region" description="Helical" evidence="6">
    <location>
        <begin position="105"/>
        <end position="123"/>
    </location>
</feature>
<reference evidence="8 9" key="1">
    <citation type="submission" date="2020-08" db="EMBL/GenBank/DDBJ databases">
        <title>Genomic Encyclopedia of Type Strains, Phase IV (KMG-V): Genome sequencing to study the core and pangenomes of soil and plant-associated prokaryotes.</title>
        <authorList>
            <person name="Whitman W."/>
        </authorList>
    </citation>
    <scope>NUCLEOTIDE SEQUENCE [LARGE SCALE GENOMIC DNA]</scope>
    <source>
        <strain evidence="8 9">JPY162</strain>
    </source>
</reference>
<name>A0A7W8L5J1_9BURK</name>
<dbReference type="InterPro" id="IPR011701">
    <property type="entry name" value="MFS"/>
</dbReference>
<dbReference type="Gene3D" id="1.20.1250.20">
    <property type="entry name" value="MFS general substrate transporter like domains"/>
    <property type="match status" value="2"/>
</dbReference>
<dbReference type="PROSITE" id="PS50850">
    <property type="entry name" value="MFS"/>
    <property type="match status" value="1"/>
</dbReference>
<dbReference type="Proteomes" id="UP000592820">
    <property type="component" value="Unassembled WGS sequence"/>
</dbReference>
<dbReference type="InterPro" id="IPR020846">
    <property type="entry name" value="MFS_dom"/>
</dbReference>
<keyword evidence="2" id="KW-0813">Transport</keyword>
<feature type="transmembrane region" description="Helical" evidence="6">
    <location>
        <begin position="330"/>
        <end position="350"/>
    </location>
</feature>
<evidence type="ECO:0000256" key="6">
    <source>
        <dbReference type="SAM" id="Phobius"/>
    </source>
</evidence>
<feature type="transmembrane region" description="Helical" evidence="6">
    <location>
        <begin position="420"/>
        <end position="442"/>
    </location>
</feature>
<proteinExistence type="predicted"/>
<evidence type="ECO:0000256" key="5">
    <source>
        <dbReference type="ARBA" id="ARBA00023136"/>
    </source>
</evidence>
<dbReference type="AlphaFoldDB" id="A0A7W8L5J1"/>
<feature type="transmembrane region" description="Helical" evidence="6">
    <location>
        <begin position="39"/>
        <end position="62"/>
    </location>
</feature>
<dbReference type="FunFam" id="1.20.1250.20:FF:000018">
    <property type="entry name" value="MFS transporter permease"/>
    <property type="match status" value="1"/>
</dbReference>
<dbReference type="GO" id="GO:0022857">
    <property type="term" value="F:transmembrane transporter activity"/>
    <property type="evidence" value="ECO:0007669"/>
    <property type="project" value="InterPro"/>
</dbReference>
<dbReference type="CDD" id="cd17319">
    <property type="entry name" value="MFS_ExuT_GudP_like"/>
    <property type="match status" value="1"/>
</dbReference>
<feature type="transmembrane region" description="Helical" evidence="6">
    <location>
        <begin position="386"/>
        <end position="408"/>
    </location>
</feature>
<feature type="transmembrane region" description="Helical" evidence="6">
    <location>
        <begin position="356"/>
        <end position="374"/>
    </location>
</feature>
<feature type="transmembrane region" description="Helical" evidence="6">
    <location>
        <begin position="197"/>
        <end position="217"/>
    </location>
</feature>
<evidence type="ECO:0000313" key="9">
    <source>
        <dbReference type="Proteomes" id="UP000592820"/>
    </source>
</evidence>
<dbReference type="EMBL" id="JACHDE010000002">
    <property type="protein sequence ID" value="MBB5399399.1"/>
    <property type="molecule type" value="Genomic_DNA"/>
</dbReference>
<keyword evidence="3 6" id="KW-0812">Transmembrane</keyword>
<feature type="transmembrane region" description="Helical" evidence="6">
    <location>
        <begin position="163"/>
        <end position="185"/>
    </location>
</feature>
<keyword evidence="4 6" id="KW-1133">Transmembrane helix</keyword>
<feature type="domain" description="Major facilitator superfamily (MFS) profile" evidence="7">
    <location>
        <begin position="39"/>
        <end position="444"/>
    </location>
</feature>
<gene>
    <name evidence="8" type="ORF">HDG41_001438</name>
</gene>
<comment type="subcellular location">
    <subcellularLocation>
        <location evidence="1">Membrane</location>
        <topology evidence="1">Multi-pass membrane protein</topology>
    </subcellularLocation>
</comment>
<protein>
    <submittedName>
        <fullName evidence="8">MFS family permease</fullName>
    </submittedName>
</protein>
<sequence>MQTLEQSKSSDEDESSVYAIGRSDESLERRTIGRATKRLVPFILLCYFIAYLDRTNIGIAALQMNKDIGITASQFGFGAGLFFLMYFSMEVPSNILMTRFGVRRWVARIMFTWGVVAAGMAFVKGANSFYAMRALLGAAEAGFFPAMLYYLTTWFPAAYRGRVISYLQVAGPMAFLIGGPISSALLGLDGFLGLRGWQWMFILEAVPAILLAGLVLSRLPDNPKSAKWLPSDEKDWLTFTLAAEEKRRMDVRQYSVLQAMLEPRILLLALVHFSIVLTVFGVGFFLPQIVKHFGLDNFRTGLVSTIPYIAGCAGIVWLGRRSDAKKERRLHTAVPLFVAAVALIAAATTQTLEVKMVAFSFVAFGAYGCVSAFWTLPSTFLSGTAIAGAIAIISCVGALGGFAGPWVMGLVKDATGSFSGGLYFLATMNVIAAVIILSLSSLKEYDAKRG</sequence>